<gene>
    <name evidence="3" type="ORF">SLEP1_g40669</name>
</gene>
<evidence type="ECO:0000313" key="3">
    <source>
        <dbReference type="EMBL" id="GKV32032.1"/>
    </source>
</evidence>
<name>A0AAV5L4M0_9ROSI</name>
<evidence type="ECO:0008006" key="5">
    <source>
        <dbReference type="Google" id="ProtNLM"/>
    </source>
</evidence>
<feature type="transmembrane region" description="Helical" evidence="2">
    <location>
        <begin position="179"/>
        <end position="200"/>
    </location>
</feature>
<keyword evidence="2" id="KW-0812">Transmembrane</keyword>
<dbReference type="EMBL" id="BPVZ01000094">
    <property type="protein sequence ID" value="GKV32032.1"/>
    <property type="molecule type" value="Genomic_DNA"/>
</dbReference>
<accession>A0AAV5L4M0</accession>
<sequence>MANQGDAGCECVEECWQHLFEDSPRLEDLLLLNINDQLDHGPDDLTENFLPRNHINEGNQDEAGDETGKIRSNCKDQGSQNGPREDGLPIILEFPELTPTPIHEGSQAAPRTEVLVNQTGAGIEQQLGQPAAVPTVDSLSTRNMGEMSAEAQKRAKRLARKRECDRNYRQRKKVYKCKYLHYHYIFSGSTILWVWVYLFFRPL</sequence>
<keyword evidence="2" id="KW-1133">Transmembrane helix</keyword>
<feature type="region of interest" description="Disordered" evidence="1">
    <location>
        <begin position="53"/>
        <end position="87"/>
    </location>
</feature>
<reference evidence="3 4" key="1">
    <citation type="journal article" date="2021" name="Commun. Biol.">
        <title>The genome of Shorea leprosula (Dipterocarpaceae) highlights the ecological relevance of drought in aseasonal tropical rainforests.</title>
        <authorList>
            <person name="Ng K.K.S."/>
            <person name="Kobayashi M.J."/>
            <person name="Fawcett J.A."/>
            <person name="Hatakeyama M."/>
            <person name="Paape T."/>
            <person name="Ng C.H."/>
            <person name="Ang C.C."/>
            <person name="Tnah L.H."/>
            <person name="Lee C.T."/>
            <person name="Nishiyama T."/>
            <person name="Sese J."/>
            <person name="O'Brien M.J."/>
            <person name="Copetti D."/>
            <person name="Mohd Noor M.I."/>
            <person name="Ong R.C."/>
            <person name="Putra M."/>
            <person name="Sireger I.Z."/>
            <person name="Indrioko S."/>
            <person name="Kosugi Y."/>
            <person name="Izuno A."/>
            <person name="Isagi Y."/>
            <person name="Lee S.L."/>
            <person name="Shimizu K.K."/>
        </authorList>
    </citation>
    <scope>NUCLEOTIDE SEQUENCE [LARGE SCALE GENOMIC DNA]</scope>
    <source>
        <strain evidence="3">214</strain>
    </source>
</reference>
<proteinExistence type="predicted"/>
<protein>
    <recommendedName>
        <fullName evidence="5">BZIP domain-containing protein</fullName>
    </recommendedName>
</protein>
<evidence type="ECO:0000256" key="2">
    <source>
        <dbReference type="SAM" id="Phobius"/>
    </source>
</evidence>
<dbReference type="Proteomes" id="UP001054252">
    <property type="component" value="Unassembled WGS sequence"/>
</dbReference>
<evidence type="ECO:0000313" key="4">
    <source>
        <dbReference type="Proteomes" id="UP001054252"/>
    </source>
</evidence>
<keyword evidence="2" id="KW-0472">Membrane</keyword>
<dbReference type="AlphaFoldDB" id="A0AAV5L4M0"/>
<organism evidence="3 4">
    <name type="scientific">Rubroshorea leprosula</name>
    <dbReference type="NCBI Taxonomy" id="152421"/>
    <lineage>
        <taxon>Eukaryota</taxon>
        <taxon>Viridiplantae</taxon>
        <taxon>Streptophyta</taxon>
        <taxon>Embryophyta</taxon>
        <taxon>Tracheophyta</taxon>
        <taxon>Spermatophyta</taxon>
        <taxon>Magnoliopsida</taxon>
        <taxon>eudicotyledons</taxon>
        <taxon>Gunneridae</taxon>
        <taxon>Pentapetalae</taxon>
        <taxon>rosids</taxon>
        <taxon>malvids</taxon>
        <taxon>Malvales</taxon>
        <taxon>Dipterocarpaceae</taxon>
        <taxon>Rubroshorea</taxon>
    </lineage>
</organism>
<comment type="caution">
    <text evidence="3">The sequence shown here is derived from an EMBL/GenBank/DDBJ whole genome shotgun (WGS) entry which is preliminary data.</text>
</comment>
<keyword evidence="4" id="KW-1185">Reference proteome</keyword>
<evidence type="ECO:0000256" key="1">
    <source>
        <dbReference type="SAM" id="MobiDB-lite"/>
    </source>
</evidence>